<name>A0ABW5DMS5_9PROT</name>
<evidence type="ECO:0000256" key="5">
    <source>
        <dbReference type="ARBA" id="ARBA00023125"/>
    </source>
</evidence>
<dbReference type="Pfam" id="PF13304">
    <property type="entry name" value="AAA_21"/>
    <property type="match status" value="1"/>
</dbReference>
<gene>
    <name evidence="6 9" type="primary">recF</name>
    <name evidence="9" type="ORF">ACFSM5_02870</name>
</gene>
<accession>A0ABW5DMS5</accession>
<dbReference type="InterPro" id="IPR001238">
    <property type="entry name" value="DNA-binding_RecF"/>
</dbReference>
<dbReference type="EMBL" id="JBHUIP010000003">
    <property type="protein sequence ID" value="MFD2261813.1"/>
    <property type="molecule type" value="Genomic_DNA"/>
</dbReference>
<sequence>MLPAISRLALTDFRGYGRLDLTPDPDGFIVLTGHNGAGKTNLLEALSFLSPGRGFRRAALSEIERLGGPGTGWGVAATLDTDQGPIEIGTGKPPGGSERRILKLNGSPAKSQTELSDLLVVSWLTPAMDRLFQEGSSGRRRFLDRMVQGFDSNHAPRLSAYEHAMRERLRLLKERRADPSWLTALEEAMAREGVAVAVARTQLLSRLQTAVEGGIGPFPAADIALDGEIETALASQDAATVEVEFRAALSQRRRIDADAGATTHGPHRGDLLVRHRAKNMPAPHCSTGEQKALLLALLLANARLVKAARGLPPLLLLDEVAAHLDEERRAALFDELTALGGQAWLTGTDRALFNALEARGRYYTVEDGAVRLSC</sequence>
<evidence type="ECO:0000256" key="3">
    <source>
        <dbReference type="ARBA" id="ARBA00022741"/>
    </source>
</evidence>
<organism evidence="9 10">
    <name type="scientific">Lacibacterium aquatile</name>
    <dbReference type="NCBI Taxonomy" id="1168082"/>
    <lineage>
        <taxon>Bacteria</taxon>
        <taxon>Pseudomonadati</taxon>
        <taxon>Pseudomonadota</taxon>
        <taxon>Alphaproteobacteria</taxon>
        <taxon>Rhodospirillales</taxon>
        <taxon>Rhodospirillaceae</taxon>
    </lineage>
</organism>
<dbReference type="RefSeq" id="WP_379874727.1">
    <property type="nucleotide sequence ID" value="NZ_JBHUIP010000003.1"/>
</dbReference>
<feature type="domain" description="ATPase AAA-type core" evidence="8">
    <location>
        <begin position="28"/>
        <end position="339"/>
    </location>
</feature>
<comment type="similarity">
    <text evidence="6 7">Belongs to the RecF family.</text>
</comment>
<keyword evidence="2 6" id="KW-0235">DNA replication</keyword>
<evidence type="ECO:0000313" key="9">
    <source>
        <dbReference type="EMBL" id="MFD2261813.1"/>
    </source>
</evidence>
<reference evidence="10" key="1">
    <citation type="journal article" date="2019" name="Int. J. Syst. Evol. Microbiol.">
        <title>The Global Catalogue of Microorganisms (GCM) 10K type strain sequencing project: providing services to taxonomists for standard genome sequencing and annotation.</title>
        <authorList>
            <consortium name="The Broad Institute Genomics Platform"/>
            <consortium name="The Broad Institute Genome Sequencing Center for Infectious Disease"/>
            <person name="Wu L."/>
            <person name="Ma J."/>
        </authorList>
    </citation>
    <scope>NUCLEOTIDE SEQUENCE [LARGE SCALE GENOMIC DNA]</scope>
    <source>
        <strain evidence="10">CGMCC 1.19062</strain>
    </source>
</reference>
<evidence type="ECO:0000256" key="1">
    <source>
        <dbReference type="ARBA" id="ARBA00022490"/>
    </source>
</evidence>
<keyword evidence="6 7" id="KW-0742">SOS response</keyword>
<dbReference type="PANTHER" id="PTHR32182">
    <property type="entry name" value="DNA REPLICATION AND REPAIR PROTEIN RECF"/>
    <property type="match status" value="1"/>
</dbReference>
<dbReference type="InterPro" id="IPR018078">
    <property type="entry name" value="DNA-binding_RecF_CS"/>
</dbReference>
<comment type="function">
    <text evidence="6 7">The RecF protein is involved in DNA metabolism; it is required for DNA replication and normal SOS inducibility. RecF binds preferentially to single-stranded, linear DNA. It also seems to bind ATP.</text>
</comment>
<evidence type="ECO:0000256" key="6">
    <source>
        <dbReference type="HAMAP-Rule" id="MF_00365"/>
    </source>
</evidence>
<dbReference type="PANTHER" id="PTHR32182:SF0">
    <property type="entry name" value="DNA REPLICATION AND REPAIR PROTEIN RECF"/>
    <property type="match status" value="1"/>
</dbReference>
<dbReference type="SUPFAM" id="SSF52540">
    <property type="entry name" value="P-loop containing nucleoside triphosphate hydrolases"/>
    <property type="match status" value="1"/>
</dbReference>
<evidence type="ECO:0000313" key="10">
    <source>
        <dbReference type="Proteomes" id="UP001597295"/>
    </source>
</evidence>
<comment type="subcellular location">
    <subcellularLocation>
        <location evidence="6 7">Cytoplasm</location>
    </subcellularLocation>
</comment>
<dbReference type="HAMAP" id="MF_00365">
    <property type="entry name" value="RecF"/>
    <property type="match status" value="1"/>
</dbReference>
<dbReference type="PROSITE" id="PS00617">
    <property type="entry name" value="RECF_1"/>
    <property type="match status" value="1"/>
</dbReference>
<keyword evidence="10" id="KW-1185">Reference proteome</keyword>
<dbReference type="Proteomes" id="UP001597295">
    <property type="component" value="Unassembled WGS sequence"/>
</dbReference>
<keyword evidence="5 6" id="KW-0238">DNA-binding</keyword>
<protein>
    <recommendedName>
        <fullName evidence="6 7">DNA replication and repair protein RecF</fullName>
    </recommendedName>
</protein>
<evidence type="ECO:0000256" key="4">
    <source>
        <dbReference type="ARBA" id="ARBA00022840"/>
    </source>
</evidence>
<keyword evidence="3 6" id="KW-0547">Nucleotide-binding</keyword>
<feature type="binding site" evidence="6">
    <location>
        <begin position="33"/>
        <end position="40"/>
    </location>
    <ligand>
        <name>ATP</name>
        <dbReference type="ChEBI" id="CHEBI:30616"/>
    </ligand>
</feature>
<dbReference type="PROSITE" id="PS00618">
    <property type="entry name" value="RECF_2"/>
    <property type="match status" value="1"/>
</dbReference>
<proteinExistence type="inferred from homology"/>
<evidence type="ECO:0000259" key="8">
    <source>
        <dbReference type="Pfam" id="PF13304"/>
    </source>
</evidence>
<comment type="caution">
    <text evidence="9">The sequence shown here is derived from an EMBL/GenBank/DDBJ whole genome shotgun (WGS) entry which is preliminary data.</text>
</comment>
<evidence type="ECO:0000256" key="7">
    <source>
        <dbReference type="RuleBase" id="RU000578"/>
    </source>
</evidence>
<dbReference type="NCBIfam" id="TIGR00611">
    <property type="entry name" value="recf"/>
    <property type="match status" value="1"/>
</dbReference>
<keyword evidence="1 6" id="KW-0963">Cytoplasm</keyword>
<keyword evidence="6 7" id="KW-0227">DNA damage</keyword>
<dbReference type="InterPro" id="IPR027417">
    <property type="entry name" value="P-loop_NTPase"/>
</dbReference>
<keyword evidence="4 6" id="KW-0067">ATP-binding</keyword>
<dbReference type="Gene3D" id="1.20.1050.90">
    <property type="entry name" value="RecF/RecN/SMC, N-terminal domain"/>
    <property type="match status" value="1"/>
</dbReference>
<evidence type="ECO:0000256" key="2">
    <source>
        <dbReference type="ARBA" id="ARBA00022705"/>
    </source>
</evidence>
<dbReference type="Gene3D" id="3.40.50.300">
    <property type="entry name" value="P-loop containing nucleotide triphosphate hydrolases"/>
    <property type="match status" value="1"/>
</dbReference>
<dbReference type="InterPro" id="IPR042174">
    <property type="entry name" value="RecF_2"/>
</dbReference>
<keyword evidence="6 7" id="KW-0234">DNA repair</keyword>
<dbReference type="InterPro" id="IPR003959">
    <property type="entry name" value="ATPase_AAA_core"/>
</dbReference>